<protein>
    <submittedName>
        <fullName evidence="1">Uncharacterized protein</fullName>
    </submittedName>
</protein>
<dbReference type="AlphaFoldDB" id="A0A0B6ZEP9"/>
<gene>
    <name evidence="1" type="primary">ORF61281</name>
</gene>
<sequence length="52" mass="5963">GQHSFLGMTYRGQSGDQPISIDSSSFSSTSVFLYNRLFFYYFCVLHSQVKVE</sequence>
<organism evidence="1">
    <name type="scientific">Arion vulgaris</name>
    <dbReference type="NCBI Taxonomy" id="1028688"/>
    <lineage>
        <taxon>Eukaryota</taxon>
        <taxon>Metazoa</taxon>
        <taxon>Spiralia</taxon>
        <taxon>Lophotrochozoa</taxon>
        <taxon>Mollusca</taxon>
        <taxon>Gastropoda</taxon>
        <taxon>Heterobranchia</taxon>
        <taxon>Euthyneura</taxon>
        <taxon>Panpulmonata</taxon>
        <taxon>Eupulmonata</taxon>
        <taxon>Stylommatophora</taxon>
        <taxon>Helicina</taxon>
        <taxon>Arionoidea</taxon>
        <taxon>Arionidae</taxon>
        <taxon>Arion</taxon>
    </lineage>
</organism>
<accession>A0A0B6ZEP9</accession>
<proteinExistence type="predicted"/>
<feature type="non-terminal residue" evidence="1">
    <location>
        <position position="1"/>
    </location>
</feature>
<evidence type="ECO:0000313" key="1">
    <source>
        <dbReference type="EMBL" id="CEK67079.1"/>
    </source>
</evidence>
<name>A0A0B6ZEP9_9EUPU</name>
<dbReference type="EMBL" id="HACG01020214">
    <property type="protein sequence ID" value="CEK67079.1"/>
    <property type="molecule type" value="Transcribed_RNA"/>
</dbReference>
<reference evidence="1" key="1">
    <citation type="submission" date="2014-12" db="EMBL/GenBank/DDBJ databases">
        <title>Insight into the proteome of Arion vulgaris.</title>
        <authorList>
            <person name="Aradska J."/>
            <person name="Bulat T."/>
            <person name="Smidak R."/>
            <person name="Sarate P."/>
            <person name="Gangsoo J."/>
            <person name="Sialana F."/>
            <person name="Bilban M."/>
            <person name="Lubec G."/>
        </authorList>
    </citation>
    <scope>NUCLEOTIDE SEQUENCE</scope>
    <source>
        <tissue evidence="1">Skin</tissue>
    </source>
</reference>